<dbReference type="PANTHER" id="PTHR21704">
    <property type="entry name" value="NIPPED-B-LIKE PROTEIN DELANGIN SCC2-RELATED"/>
    <property type="match status" value="1"/>
</dbReference>
<evidence type="ECO:0000256" key="6">
    <source>
        <dbReference type="RuleBase" id="RU364107"/>
    </source>
</evidence>
<dbReference type="InterPro" id="IPR026003">
    <property type="entry name" value="Cohesin_HEAT"/>
</dbReference>
<dbReference type="OrthoDB" id="418242at2759"/>
<dbReference type="SUPFAM" id="SSF48371">
    <property type="entry name" value="ARM repeat"/>
    <property type="match status" value="1"/>
</dbReference>
<evidence type="ECO:0000256" key="4">
    <source>
        <dbReference type="ARBA" id="ARBA00023242"/>
    </source>
</evidence>
<name>A0A1G4JGN8_9SACH</name>
<dbReference type="Proteomes" id="UP000191144">
    <property type="component" value="Chromosome E"/>
</dbReference>
<feature type="region of interest" description="Disordered" evidence="7">
    <location>
        <begin position="121"/>
        <end position="143"/>
    </location>
</feature>
<evidence type="ECO:0000256" key="7">
    <source>
        <dbReference type="SAM" id="MobiDB-lite"/>
    </source>
</evidence>
<dbReference type="GO" id="GO:0010468">
    <property type="term" value="P:regulation of gene expression"/>
    <property type="evidence" value="ECO:0007669"/>
    <property type="project" value="InterPro"/>
</dbReference>
<keyword evidence="3 6" id="KW-0677">Repeat</keyword>
<dbReference type="EMBL" id="LT598481">
    <property type="protein sequence ID" value="SCU89520.1"/>
    <property type="molecule type" value="Genomic_DNA"/>
</dbReference>
<evidence type="ECO:0000313" key="10">
    <source>
        <dbReference type="Proteomes" id="UP000191144"/>
    </source>
</evidence>
<keyword evidence="10" id="KW-1185">Reference proteome</keyword>
<sequence>MTTFPGDNTNIPKRLTECLEYQPLNFLVPKSGLCELLRSSLHITPVPDEIVFGEQEAINDTDNERSGPIEPFELKEGLKIHFRAIEPVEGNGKDDSRDLFEGLSEGARDFLNTACLEDFGKRSHSSDDEEYQEKDSRDLNGSNGVERVSVDVELRMSSKKRKAGPREASLDQSAMLSRYVEELNEIVSEIKAIENMSDDTDRMYWTRVDNSRSISDACLERIVIILKNVSKSEEFSGNFDHAALSLLLRACSESIDAILKAEDFSVFTNAAFKCVSIILMVFLLDMEDKRLYLERYLVSAILFLQRVSGDLSEDSRSNIATADNCLQLRSALSLLSFYVHKKSLQEEELITKLVYLLCDLLTFNPIQIQGMARLSTWLESLKRESSAGLISLFQKLPSQRHFILDELLYRLDTLPTNRVQKKLQKVDNRLFATHLYVSIIRMLQSINSTSYRPKPDDVSEQTVDEFLQKFKEQQMQLSLLIEHVNQSVISKSFMTNATKRYILDNYVQDLTAMVVYPSWSIAESLLASLLKMMLLIFSPSNQNHSVKEASVLQVITSIGSVVQEIKLKGKEAGGLTLASIHKSPQLLNTVLTHFNLCSSSQTKNNDEHVSLWERRMACLVALSDVEESGSELEKMTTDAIAHFLKENLNDACEEDLRQDCDSVQNGQLNYFAVLQTSELVNLFDPYVKLVLSLLDKQKAKLKSGAIKCLGPLIAKDPELLTVPSVRNVIEQQLRDSSPSVKSAILDLLGSVHFSKLYRLINLNFDDESTLVRKQVLRLNLEIYDSVTDVSIKAFVASRILRRTEDEEDTIIEKAQTSLTERWFLARAKEDTSVEDEKDKLGEVILTISAVVGLEEDGSQLFDNFLNEYVLNEALHERETFDEIIASTRRITCRIVDDAINSHYNSTDELCRESINMFHLLSIVAACDQAFITKDHITTLYPYLLSSERSGLQFYILKVFNSSFSKLSYFKPAFLVELESVILGRLPKMSVREMEEALPLAWSIACHRNNETRISKACSSCLALLSPYINSSGKGPTAGKPDGKLQRLLYLAAGFARFCNFKNTPQRFPHLKTREPIFEYVTKCILVFTRPEVGKEQRRIALRNLLKIGTAYPKLFNSARVLEVIDKELAMKNLETNLVVIQCLCDFFINEERKTLKLTRPVRYSTLKYQRSKSFDADRSSDAISSAVATRYLKVVLEISLLEDSSQSCIGLRYIELVLDFGYTNPAKCISTIMALTGSPHNSTRKLALTVMENAFMKNTSMLFGNLSTGMKCAIEHAKWLQDCGFSSNTLFLPEAQVVLSNVGMKHSKFFNSLKKALNAYLTSTKGPYPKDQIIAFCFNIAALTFEGLYEVCSLARFLDNKAEDLFELYDRHEDNDMMSPSSATRLMVARECLLELRMYLCQKFGVTDENVAAVGTYEQDELKARPAEPKKAALRFVFPPVGFDAEKLAKNSSSRGI</sequence>
<dbReference type="InterPro" id="IPR016024">
    <property type="entry name" value="ARM-type_fold"/>
</dbReference>
<dbReference type="GO" id="GO:0061775">
    <property type="term" value="F:cohesin loader activity"/>
    <property type="evidence" value="ECO:0007669"/>
    <property type="project" value="InterPro"/>
</dbReference>
<dbReference type="Pfam" id="PF12765">
    <property type="entry name" value="Cohesin_HEAT"/>
    <property type="match status" value="1"/>
</dbReference>
<dbReference type="GO" id="GO:0090694">
    <property type="term" value="C:Scc2-Scc4 cohesin loading complex"/>
    <property type="evidence" value="ECO:0007669"/>
    <property type="project" value="TreeGrafter"/>
</dbReference>
<feature type="domain" description="Sister chromatid cohesion C-terminal" evidence="8">
    <location>
        <begin position="1184"/>
        <end position="1359"/>
    </location>
</feature>
<accession>A0A1G4JGN8</accession>
<dbReference type="GO" id="GO:0034087">
    <property type="term" value="P:establishment of mitotic sister chromatid cohesion"/>
    <property type="evidence" value="ECO:0007669"/>
    <property type="project" value="TreeGrafter"/>
</dbReference>
<dbReference type="InterPro" id="IPR033031">
    <property type="entry name" value="Scc2/Nipped-B"/>
</dbReference>
<evidence type="ECO:0000259" key="8">
    <source>
        <dbReference type="Pfam" id="PF12830"/>
    </source>
</evidence>
<evidence type="ECO:0000256" key="1">
    <source>
        <dbReference type="ARBA" id="ARBA00004123"/>
    </source>
</evidence>
<evidence type="ECO:0000256" key="5">
    <source>
        <dbReference type="ARBA" id="ARBA00023306"/>
    </source>
</evidence>
<protein>
    <recommendedName>
        <fullName evidence="6">Sister chromatid cohesion protein</fullName>
    </recommendedName>
</protein>
<reference evidence="10" key="1">
    <citation type="submission" date="2016-03" db="EMBL/GenBank/DDBJ databases">
        <authorList>
            <person name="Devillers Hugo."/>
        </authorList>
    </citation>
    <scope>NUCLEOTIDE SEQUENCE [LARGE SCALE GENOMIC DNA]</scope>
</reference>
<evidence type="ECO:0000256" key="2">
    <source>
        <dbReference type="ARBA" id="ARBA00009252"/>
    </source>
</evidence>
<dbReference type="GO" id="GO:0071169">
    <property type="term" value="P:establishment of protein localization to chromatin"/>
    <property type="evidence" value="ECO:0007669"/>
    <property type="project" value="TreeGrafter"/>
</dbReference>
<keyword evidence="5 6" id="KW-0131">Cell cycle</keyword>
<dbReference type="InterPro" id="IPR024986">
    <property type="entry name" value="Nipped-B_C"/>
</dbReference>
<comment type="subcellular location">
    <subcellularLocation>
        <location evidence="1 6">Nucleus</location>
    </subcellularLocation>
</comment>
<dbReference type="GO" id="GO:0003682">
    <property type="term" value="F:chromatin binding"/>
    <property type="evidence" value="ECO:0007669"/>
    <property type="project" value="TreeGrafter"/>
</dbReference>
<dbReference type="GO" id="GO:1990414">
    <property type="term" value="P:replication-born double-strand break repair via sister chromatid exchange"/>
    <property type="evidence" value="ECO:0007669"/>
    <property type="project" value="TreeGrafter"/>
</dbReference>
<dbReference type="GO" id="GO:0140588">
    <property type="term" value="P:chromatin looping"/>
    <property type="evidence" value="ECO:0007669"/>
    <property type="project" value="InterPro"/>
</dbReference>
<dbReference type="Pfam" id="PF12830">
    <property type="entry name" value="Nipped-B_C"/>
    <property type="match status" value="1"/>
</dbReference>
<organism evidence="9 10">
    <name type="scientific">Lachancea meyersii CBS 8951</name>
    <dbReference type="NCBI Taxonomy" id="1266667"/>
    <lineage>
        <taxon>Eukaryota</taxon>
        <taxon>Fungi</taxon>
        <taxon>Dikarya</taxon>
        <taxon>Ascomycota</taxon>
        <taxon>Saccharomycotina</taxon>
        <taxon>Saccharomycetes</taxon>
        <taxon>Saccharomycetales</taxon>
        <taxon>Saccharomycetaceae</taxon>
        <taxon>Lachancea</taxon>
    </lineage>
</organism>
<gene>
    <name evidence="9" type="ORF">LAME_0E04016G</name>
</gene>
<proteinExistence type="inferred from homology"/>
<dbReference type="PANTHER" id="PTHR21704:SF18">
    <property type="entry name" value="NIPPED-B-LIKE PROTEIN"/>
    <property type="match status" value="1"/>
</dbReference>
<evidence type="ECO:0000256" key="3">
    <source>
        <dbReference type="ARBA" id="ARBA00022737"/>
    </source>
</evidence>
<comment type="similarity">
    <text evidence="2 6">Belongs to the SCC2/Nipped-B family.</text>
</comment>
<keyword evidence="4 6" id="KW-0539">Nucleus</keyword>
<evidence type="ECO:0000313" key="9">
    <source>
        <dbReference type="EMBL" id="SCU89520.1"/>
    </source>
</evidence>